<comment type="similarity">
    <text evidence="2">Belongs to the UPF0754 family.</text>
</comment>
<evidence type="ECO:0000313" key="8">
    <source>
        <dbReference type="Proteomes" id="UP001596990"/>
    </source>
</evidence>
<evidence type="ECO:0000256" key="3">
    <source>
        <dbReference type="ARBA" id="ARBA00022692"/>
    </source>
</evidence>
<reference evidence="8" key="1">
    <citation type="journal article" date="2019" name="Int. J. Syst. Evol. Microbiol.">
        <title>The Global Catalogue of Microorganisms (GCM) 10K type strain sequencing project: providing services to taxonomists for standard genome sequencing and annotation.</title>
        <authorList>
            <consortium name="The Broad Institute Genomics Platform"/>
            <consortium name="The Broad Institute Genome Sequencing Center for Infectious Disease"/>
            <person name="Wu L."/>
            <person name="Ma J."/>
        </authorList>
    </citation>
    <scope>NUCLEOTIDE SEQUENCE [LARGE SCALE GENOMIC DNA]</scope>
    <source>
        <strain evidence="8">CCUG 56607</strain>
    </source>
</reference>
<comment type="caution">
    <text evidence="7">The sequence shown here is derived from an EMBL/GenBank/DDBJ whole genome shotgun (WGS) entry which is preliminary data.</text>
</comment>
<evidence type="ECO:0000256" key="2">
    <source>
        <dbReference type="ARBA" id="ARBA00008053"/>
    </source>
</evidence>
<comment type="subcellular location">
    <subcellularLocation>
        <location evidence="1">Cell membrane</location>
    </subcellularLocation>
</comment>
<dbReference type="PIRSF" id="PIRSF032178">
    <property type="entry name" value="UCP032178"/>
    <property type="match status" value="1"/>
</dbReference>
<evidence type="ECO:0000256" key="1">
    <source>
        <dbReference type="ARBA" id="ARBA00004236"/>
    </source>
</evidence>
<evidence type="ECO:0000256" key="6">
    <source>
        <dbReference type="SAM" id="Phobius"/>
    </source>
</evidence>
<sequence length="368" mass="41625">MAIGALIGGMTNSLAIKMLFRPYKAVYFGKFKLPFTPGLIPKRREELAKQLGKMVVNHLLTSDGIKKKLVEARFQKTVTEWAQKEVHLLLNKEESIQKLLGDYDIDIQEAVLKQKVSEWVVDTYHQHMTEIREKSIKDNMSPHWIEKAETGVDELSGYIQMQIHSYLESEEGKRKISALIDDYLESQGMLGSMIASFMGPDGLTERVHPAIVKYVKAPETKEWLHELLKKELDYWMDQPVRKVEDKVGGEAIASAIGTLVSSSLPLNQWLNRTVKDWTTAVQPKIIESLVPQLVQKGTTYVANRVDTILSSLQLDLVVEEQVEAFSVERLEEMVLDISRREFKMITYLGALLGGLIGLVQGAIVLIFG</sequence>
<dbReference type="EMBL" id="JBHTKL010000001">
    <property type="protein sequence ID" value="MFD1017734.1"/>
    <property type="molecule type" value="Genomic_DNA"/>
</dbReference>
<dbReference type="Proteomes" id="UP001596990">
    <property type="component" value="Unassembled WGS sequence"/>
</dbReference>
<dbReference type="InterPro" id="IPR007383">
    <property type="entry name" value="DUF445"/>
</dbReference>
<dbReference type="Pfam" id="PF04286">
    <property type="entry name" value="DUF445"/>
    <property type="match status" value="1"/>
</dbReference>
<feature type="transmembrane region" description="Helical" evidence="6">
    <location>
        <begin position="345"/>
        <end position="367"/>
    </location>
</feature>
<protein>
    <submittedName>
        <fullName evidence="7">DUF445 domain-containing protein</fullName>
    </submittedName>
</protein>
<proteinExistence type="inferred from homology"/>
<accession>A0ABW3KWS2</accession>
<evidence type="ECO:0000313" key="7">
    <source>
        <dbReference type="EMBL" id="MFD1017734.1"/>
    </source>
</evidence>
<dbReference type="PANTHER" id="PTHR35791">
    <property type="entry name" value="UPF0754 MEMBRANE PROTEIN YHEB"/>
    <property type="match status" value="1"/>
</dbReference>
<keyword evidence="5 6" id="KW-0472">Membrane</keyword>
<name>A0ABW3KWS2_9BACI</name>
<dbReference type="InterPro" id="IPR016991">
    <property type="entry name" value="UCP032178"/>
</dbReference>
<evidence type="ECO:0000256" key="4">
    <source>
        <dbReference type="ARBA" id="ARBA00022989"/>
    </source>
</evidence>
<organism evidence="7 8">
    <name type="scientific">Thalassobacillus hwangdonensis</name>
    <dbReference type="NCBI Taxonomy" id="546108"/>
    <lineage>
        <taxon>Bacteria</taxon>
        <taxon>Bacillati</taxon>
        <taxon>Bacillota</taxon>
        <taxon>Bacilli</taxon>
        <taxon>Bacillales</taxon>
        <taxon>Bacillaceae</taxon>
        <taxon>Thalassobacillus</taxon>
    </lineage>
</organism>
<evidence type="ECO:0000256" key="5">
    <source>
        <dbReference type="ARBA" id="ARBA00023136"/>
    </source>
</evidence>
<keyword evidence="4 6" id="KW-1133">Transmembrane helix</keyword>
<dbReference type="PANTHER" id="PTHR35791:SF1">
    <property type="entry name" value="UPF0754 MEMBRANE PROTEIN YHEB"/>
    <property type="match status" value="1"/>
</dbReference>
<keyword evidence="8" id="KW-1185">Reference proteome</keyword>
<keyword evidence="3 6" id="KW-0812">Transmembrane</keyword>
<gene>
    <name evidence="7" type="ORF">ACFQ2J_00870</name>
</gene>